<comment type="caution">
    <text evidence="1">The sequence shown here is derived from an EMBL/GenBank/DDBJ whole genome shotgun (WGS) entry which is preliminary data.</text>
</comment>
<proteinExistence type="predicted"/>
<dbReference type="Pfam" id="PF00702">
    <property type="entry name" value="Hydrolase"/>
    <property type="match status" value="1"/>
</dbReference>
<dbReference type="SFLD" id="SFLDG01129">
    <property type="entry name" value="C1.5:_HAD__Beta-PGM__Phosphata"/>
    <property type="match status" value="1"/>
</dbReference>
<dbReference type="SUPFAM" id="SSF56784">
    <property type="entry name" value="HAD-like"/>
    <property type="match status" value="1"/>
</dbReference>
<dbReference type="SFLD" id="SFLDS00003">
    <property type="entry name" value="Haloacid_Dehalogenase"/>
    <property type="match status" value="1"/>
</dbReference>
<name>A0A841T159_9BACL</name>
<keyword evidence="1" id="KW-0378">Hydrolase</keyword>
<protein>
    <submittedName>
        <fullName evidence="1">HAD family hydrolase</fullName>
    </submittedName>
</protein>
<dbReference type="GO" id="GO:0008967">
    <property type="term" value="F:phosphoglycolate phosphatase activity"/>
    <property type="evidence" value="ECO:0007669"/>
    <property type="project" value="TreeGrafter"/>
</dbReference>
<dbReference type="InterPro" id="IPR006439">
    <property type="entry name" value="HAD-SF_hydro_IA"/>
</dbReference>
<dbReference type="GO" id="GO:0006281">
    <property type="term" value="P:DNA repair"/>
    <property type="evidence" value="ECO:0007669"/>
    <property type="project" value="TreeGrafter"/>
</dbReference>
<gene>
    <name evidence="1" type="ORF">H7B67_19400</name>
</gene>
<evidence type="ECO:0000313" key="2">
    <source>
        <dbReference type="Proteomes" id="UP000535838"/>
    </source>
</evidence>
<dbReference type="RefSeq" id="WP_185121508.1">
    <property type="nucleotide sequence ID" value="NZ_JACJVQ010000017.1"/>
</dbReference>
<dbReference type="NCBIfam" id="TIGR01549">
    <property type="entry name" value="HAD-SF-IA-v1"/>
    <property type="match status" value="1"/>
</dbReference>
<dbReference type="InterPro" id="IPR050155">
    <property type="entry name" value="HAD-like_hydrolase_sf"/>
</dbReference>
<dbReference type="Proteomes" id="UP000535838">
    <property type="component" value="Unassembled WGS sequence"/>
</dbReference>
<organism evidence="1 2">
    <name type="scientific">Cohnella thailandensis</name>
    <dbReference type="NCBI Taxonomy" id="557557"/>
    <lineage>
        <taxon>Bacteria</taxon>
        <taxon>Bacillati</taxon>
        <taxon>Bacillota</taxon>
        <taxon>Bacilli</taxon>
        <taxon>Bacillales</taxon>
        <taxon>Paenibacillaceae</taxon>
        <taxon>Cohnella</taxon>
    </lineage>
</organism>
<dbReference type="CDD" id="cd01427">
    <property type="entry name" value="HAD_like"/>
    <property type="match status" value="1"/>
</dbReference>
<dbReference type="InterPro" id="IPR036412">
    <property type="entry name" value="HAD-like_sf"/>
</dbReference>
<dbReference type="AlphaFoldDB" id="A0A841T159"/>
<dbReference type="PANTHER" id="PTHR43434">
    <property type="entry name" value="PHOSPHOGLYCOLATE PHOSPHATASE"/>
    <property type="match status" value="1"/>
</dbReference>
<sequence length="253" mass="28032">MAKLQTNGRNLEVEVAVFDKDGLLFDSQHFWKHLAEARLRELSRLLEPEALCEWAEWFGVRQTDGEIDGADPNGILALASPQEEIAITASLLKRHGIGDWGRCRRAAADAFDRSDRDFSLYEALLPKRGFPAVFDRLREAGVTIGIATSDDRSRAIDSVARYARADDLAFIVTPADVRRGKPYPDMLELIAERTGARRERIAMIGDSFVDVQMASEAGCIGIGIPDDPEMREKMRPFGAEIVDSLDDILVVGG</sequence>
<keyword evidence="2" id="KW-1185">Reference proteome</keyword>
<accession>A0A841T159</accession>
<dbReference type="PANTHER" id="PTHR43434:SF1">
    <property type="entry name" value="PHOSPHOGLYCOLATE PHOSPHATASE"/>
    <property type="match status" value="1"/>
</dbReference>
<dbReference type="InterPro" id="IPR023214">
    <property type="entry name" value="HAD_sf"/>
</dbReference>
<dbReference type="EMBL" id="JACJVQ010000017">
    <property type="protein sequence ID" value="MBB6636295.1"/>
    <property type="molecule type" value="Genomic_DNA"/>
</dbReference>
<dbReference type="PRINTS" id="PR00413">
    <property type="entry name" value="HADHALOGNASE"/>
</dbReference>
<evidence type="ECO:0000313" key="1">
    <source>
        <dbReference type="EMBL" id="MBB6636295.1"/>
    </source>
</evidence>
<reference evidence="1 2" key="1">
    <citation type="submission" date="2020-08" db="EMBL/GenBank/DDBJ databases">
        <title>Cohnella phylogeny.</title>
        <authorList>
            <person name="Dunlap C."/>
        </authorList>
    </citation>
    <scope>NUCLEOTIDE SEQUENCE [LARGE SCALE GENOMIC DNA]</scope>
    <source>
        <strain evidence="1 2">DSM 25241</strain>
    </source>
</reference>
<dbReference type="Gene3D" id="3.40.50.1000">
    <property type="entry name" value="HAD superfamily/HAD-like"/>
    <property type="match status" value="1"/>
</dbReference>